<proteinExistence type="predicted"/>
<accession>B7VHT9</accession>
<dbReference type="KEGG" id="vsp:VS_2134"/>
<dbReference type="AlphaFoldDB" id="B7VHT9"/>
<gene>
    <name evidence="1" type="ordered locus">VS_2134</name>
</gene>
<organism evidence="1 2">
    <name type="scientific">Vibrio atlanticus (strain LGP32)</name>
    <name type="common">Vibrio splendidus (strain Mel32)</name>
    <dbReference type="NCBI Taxonomy" id="575788"/>
    <lineage>
        <taxon>Bacteria</taxon>
        <taxon>Pseudomonadati</taxon>
        <taxon>Pseudomonadota</taxon>
        <taxon>Gammaproteobacteria</taxon>
        <taxon>Vibrionales</taxon>
        <taxon>Vibrionaceae</taxon>
        <taxon>Vibrio</taxon>
    </lineage>
</organism>
<dbReference type="HOGENOM" id="CLU_3174716_0_0_6"/>
<name>B7VHT9_VIBA3</name>
<dbReference type="EMBL" id="FM954972">
    <property type="protein sequence ID" value="CAV19309.1"/>
    <property type="molecule type" value="Genomic_DNA"/>
</dbReference>
<dbReference type="Proteomes" id="UP000009100">
    <property type="component" value="Chromosome 1"/>
</dbReference>
<dbReference type="STRING" id="575788.VS_2134"/>
<evidence type="ECO:0000313" key="1">
    <source>
        <dbReference type="EMBL" id="CAV19309.1"/>
    </source>
</evidence>
<evidence type="ECO:0000313" key="2">
    <source>
        <dbReference type="Proteomes" id="UP000009100"/>
    </source>
</evidence>
<reference evidence="1 2" key="1">
    <citation type="submission" date="2009-02" db="EMBL/GenBank/DDBJ databases">
        <title>Vibrio splendidus str. LGP32 complete genome.</title>
        <authorList>
            <person name="Mazel D."/>
            <person name="Le Roux F."/>
        </authorList>
    </citation>
    <scope>NUCLEOTIDE SEQUENCE [LARGE SCALE GENOMIC DNA]</scope>
    <source>
        <strain evidence="1 2">LGP32</strain>
    </source>
</reference>
<sequence>MNSIILVIIRKKRLFKQEVKDHEKHRIPHHRPIGGAKWCGTFSAALL</sequence>
<protein>
    <submittedName>
        <fullName evidence="1">Uncharacterized protein</fullName>
    </submittedName>
</protein>